<name>A0A081Q6B2_STRMT</name>
<sequence length="408" mass="43531">MKKRIILASTVALSFAPVLATQAEEVLWTARSVEQIQNDLTKTDNKTSYTVQYGDTLSTIAEALGVDVTVLANLNKITNMDLIFPETVLTTTVNEAEEVTEVEIQTPQADSSEEATTATADLTTNQVTVDDQTVQVADLSQPIAETPKAVETTRTKEVVLSSEVAEIVTASEEVTLSTETSVSEGQTAETTSPVEEVAPQATTSAEKQETQASIQAESAVEATTTPVEATTTPVEETAIETTATSAEEAKEVASSSEATPVVSTYQPEEAKTVSTTYAAPAAPDYAGLAVAKSENAGLQPQTAAFKEEIANLFGITSFSGYRPGDSGDHGKGLAIDFMVQESSELGDKIAEYAIQNMASRGISYVIWKQRFYAPFDSKYGPANTWNPMPDRGSVTENHYDHVHVSMNG</sequence>
<evidence type="ECO:0000313" key="4">
    <source>
        <dbReference type="EMBL" id="KEQ38485.1"/>
    </source>
</evidence>
<dbReference type="CDD" id="cd00118">
    <property type="entry name" value="LysM"/>
    <property type="match status" value="1"/>
</dbReference>
<dbReference type="Proteomes" id="UP000028090">
    <property type="component" value="Unassembled WGS sequence"/>
</dbReference>
<feature type="compositionally biased region" description="Polar residues" evidence="1">
    <location>
        <begin position="172"/>
        <end position="193"/>
    </location>
</feature>
<dbReference type="Pfam" id="PF01476">
    <property type="entry name" value="LysM"/>
    <property type="match status" value="1"/>
</dbReference>
<dbReference type="RefSeq" id="WP_042900213.1">
    <property type="nucleotide sequence ID" value="NZ_JPFU01000003.1"/>
</dbReference>
<dbReference type="InterPro" id="IPR058593">
    <property type="entry name" value="ARB_07466-like_C"/>
</dbReference>
<reference evidence="4 5" key="1">
    <citation type="submission" date="2014-05" db="EMBL/GenBank/DDBJ databases">
        <authorList>
            <person name="Daugherty S.C."/>
            <person name="Tallon L.J."/>
            <person name="Sadzewicz L."/>
            <person name="Kilian M."/>
            <person name="Tettelin H."/>
        </authorList>
    </citation>
    <scope>NUCLEOTIDE SEQUENCE [LARGE SCALE GENOMIC DNA]</scope>
    <source>
        <strain evidence="4 5">SK629</strain>
    </source>
</reference>
<comment type="caution">
    <text evidence="4">The sequence shown here is derived from an EMBL/GenBank/DDBJ whole genome shotgun (WGS) entry which is preliminary data.</text>
</comment>
<feature type="compositionally biased region" description="Polar residues" evidence="1">
    <location>
        <begin position="200"/>
        <end position="215"/>
    </location>
</feature>
<gene>
    <name evidence="4" type="ORF">SK629_0218</name>
</gene>
<feature type="region of interest" description="Disordered" evidence="1">
    <location>
        <begin position="243"/>
        <end position="262"/>
    </location>
</feature>
<dbReference type="SMART" id="SM00257">
    <property type="entry name" value="LysM"/>
    <property type="match status" value="1"/>
</dbReference>
<dbReference type="InterPro" id="IPR036779">
    <property type="entry name" value="LysM_dom_sf"/>
</dbReference>
<organism evidence="4 5">
    <name type="scientific">Streptococcus mitis</name>
    <dbReference type="NCBI Taxonomy" id="28037"/>
    <lineage>
        <taxon>Bacteria</taxon>
        <taxon>Bacillati</taxon>
        <taxon>Bacillota</taxon>
        <taxon>Bacilli</taxon>
        <taxon>Lactobacillales</taxon>
        <taxon>Streptococcaceae</taxon>
        <taxon>Streptococcus</taxon>
        <taxon>Streptococcus mitis group</taxon>
    </lineage>
</organism>
<feature type="chain" id="PRO_5038573208" evidence="2">
    <location>
        <begin position="21"/>
        <end position="408"/>
    </location>
</feature>
<dbReference type="Pfam" id="PF26571">
    <property type="entry name" value="VldE"/>
    <property type="match status" value="1"/>
</dbReference>
<evidence type="ECO:0000313" key="5">
    <source>
        <dbReference type="Proteomes" id="UP000028090"/>
    </source>
</evidence>
<feature type="domain" description="LysM" evidence="3">
    <location>
        <begin position="47"/>
        <end position="91"/>
    </location>
</feature>
<feature type="compositionally biased region" description="Low complexity" evidence="1">
    <location>
        <begin position="216"/>
        <end position="232"/>
    </location>
</feature>
<dbReference type="OrthoDB" id="2989771at2"/>
<evidence type="ECO:0000256" key="1">
    <source>
        <dbReference type="SAM" id="MobiDB-lite"/>
    </source>
</evidence>
<accession>A0A081Q6B2</accession>
<dbReference type="EMBL" id="JPFU01000003">
    <property type="protein sequence ID" value="KEQ38485.1"/>
    <property type="molecule type" value="Genomic_DNA"/>
</dbReference>
<keyword evidence="2" id="KW-0732">Signal</keyword>
<protein>
    <submittedName>
        <fullName evidence="4">LysM domain protein</fullName>
    </submittedName>
</protein>
<proteinExistence type="predicted"/>
<dbReference type="PATRIC" id="fig|28037.95.peg.189"/>
<dbReference type="PROSITE" id="PS51782">
    <property type="entry name" value="LYSM"/>
    <property type="match status" value="1"/>
</dbReference>
<evidence type="ECO:0000256" key="2">
    <source>
        <dbReference type="SAM" id="SignalP"/>
    </source>
</evidence>
<evidence type="ECO:0000259" key="3">
    <source>
        <dbReference type="PROSITE" id="PS51782"/>
    </source>
</evidence>
<feature type="signal peptide" evidence="2">
    <location>
        <begin position="1"/>
        <end position="20"/>
    </location>
</feature>
<feature type="compositionally biased region" description="Low complexity" evidence="1">
    <location>
        <begin position="243"/>
        <end position="259"/>
    </location>
</feature>
<dbReference type="Gene3D" id="3.10.350.10">
    <property type="entry name" value="LysM domain"/>
    <property type="match status" value="1"/>
</dbReference>
<dbReference type="SUPFAM" id="SSF54106">
    <property type="entry name" value="LysM domain"/>
    <property type="match status" value="1"/>
</dbReference>
<feature type="region of interest" description="Disordered" evidence="1">
    <location>
        <begin position="171"/>
        <end position="232"/>
    </location>
</feature>
<dbReference type="AlphaFoldDB" id="A0A081Q6B2"/>
<feature type="region of interest" description="Disordered" evidence="1">
    <location>
        <begin position="105"/>
        <end position="124"/>
    </location>
</feature>
<dbReference type="InterPro" id="IPR018392">
    <property type="entry name" value="LysM"/>
</dbReference>